<organism evidence="2">
    <name type="scientific">Candidatus Tisiphia endosymbiont of Sergentomyia squamirostris</name>
    <dbReference type="NCBI Taxonomy" id="3113639"/>
    <lineage>
        <taxon>Bacteria</taxon>
        <taxon>Pseudomonadati</taxon>
        <taxon>Pseudomonadota</taxon>
        <taxon>Alphaproteobacteria</taxon>
        <taxon>Rickettsiales</taxon>
        <taxon>Rickettsiaceae</taxon>
        <taxon>Rickettsieae</taxon>
        <taxon>Candidatus Tisiphia</taxon>
    </lineage>
</organism>
<feature type="transmembrane region" description="Helical" evidence="1">
    <location>
        <begin position="78"/>
        <end position="98"/>
    </location>
</feature>
<dbReference type="PANTHER" id="PTHR31303">
    <property type="entry name" value="CTP-DEPENDENT DIACYLGLYCEROL KINASE 1"/>
    <property type="match status" value="1"/>
</dbReference>
<name>A0AAT9G903_9RICK</name>
<keyword evidence="1" id="KW-0812">Transmembrane</keyword>
<gene>
    <name evidence="2" type="ORF">DMENIID0002_09430</name>
</gene>
<proteinExistence type="predicted"/>
<dbReference type="GO" id="GO:0004143">
    <property type="term" value="F:ATP-dependent diacylglycerol kinase activity"/>
    <property type="evidence" value="ECO:0007669"/>
    <property type="project" value="InterPro"/>
</dbReference>
<feature type="transmembrane region" description="Helical" evidence="1">
    <location>
        <begin position="161"/>
        <end position="178"/>
    </location>
</feature>
<protein>
    <submittedName>
        <fullName evidence="2">SEC59/DGK1/VTE5 family protein</fullName>
    </submittedName>
</protein>
<dbReference type="PANTHER" id="PTHR31303:SF1">
    <property type="entry name" value="CTP-DEPENDENT DIACYLGLYCEROL KINASE 1"/>
    <property type="match status" value="1"/>
</dbReference>
<keyword evidence="1" id="KW-0472">Membrane</keyword>
<feature type="transmembrane region" description="Helical" evidence="1">
    <location>
        <begin position="187"/>
        <end position="205"/>
    </location>
</feature>
<accession>A0AAT9G903</accession>
<sequence>MQTKLFNFEIQRKTFHLYSLIIPLFYLFSSKLVVTTLLFLLIICVLYIDITRHYNLYVKKFTDKFLGKFMRPEEQSGLFRLSGSSFMVVGFFLTALLFSKGLAISSWLILIIADCLAALVGTKIGMPLKNGKSLEGSIAFLISAIFISILVYFFIGYHTSFTVIIISSIVATISEFYSKELSINDNLLIPLSYCFSTIIFTFILSL</sequence>
<feature type="transmembrane region" description="Helical" evidence="1">
    <location>
        <begin position="20"/>
        <end position="50"/>
    </location>
</feature>
<feature type="transmembrane region" description="Helical" evidence="1">
    <location>
        <begin position="138"/>
        <end position="155"/>
    </location>
</feature>
<feature type="transmembrane region" description="Helical" evidence="1">
    <location>
        <begin position="104"/>
        <end position="126"/>
    </location>
</feature>
<evidence type="ECO:0000313" key="2">
    <source>
        <dbReference type="EMBL" id="BFD46297.1"/>
    </source>
</evidence>
<keyword evidence="1" id="KW-1133">Transmembrane helix</keyword>
<reference evidence="2" key="1">
    <citation type="submission" date="2024-01" db="EMBL/GenBank/DDBJ databases">
        <title>Sequencing the genomes of a sandfly, Sergentomyia squamirostris, and its two endosymbionts.</title>
        <authorList>
            <person name="Itokawa K."/>
            <person name="Sanjoba C."/>
        </authorList>
    </citation>
    <scope>NUCLEOTIDE SEQUENCE</scope>
    <source>
        <strain evidence="2">RiSSQ</strain>
    </source>
</reference>
<dbReference type="AlphaFoldDB" id="A0AAT9G903"/>
<dbReference type="InterPro" id="IPR037997">
    <property type="entry name" value="Dgk1-like"/>
</dbReference>
<evidence type="ECO:0000256" key="1">
    <source>
        <dbReference type="SAM" id="Phobius"/>
    </source>
</evidence>
<dbReference type="EMBL" id="AP029170">
    <property type="protein sequence ID" value="BFD46297.1"/>
    <property type="molecule type" value="Genomic_DNA"/>
</dbReference>